<name>A0A069CS85_WEIOS</name>
<keyword evidence="3" id="KW-0511">Multifunctional enzyme</keyword>
<dbReference type="EC" id="4.1.1.36" evidence="3"/>
<evidence type="ECO:0000259" key="6">
    <source>
        <dbReference type="Pfam" id="PF04127"/>
    </source>
</evidence>
<dbReference type="InterPro" id="IPR035929">
    <property type="entry name" value="CoaB-like_sf"/>
</dbReference>
<sequence>MFNNKNIVLIVTGGVAAYKAATFARLLIKEKATVRVVLTNAASEFITDKTFAALTQQPVLMDLFDNNVDYIAHISLADWADYIFVVPITANMLAKIAHGIADDAASTVILARHTPLIVVPAMNVNMYENPAVQRNLAQLKADGVFIIEPVTGLLAEGYVGKGRMPEPLEILKQSELKLRQKDGQLKGRKVIVTAGGTLEPIDPVRYISNRSSGKMGLAFAQAASEAGAEVLLITTSDLPVPFGVEVKRVETAQQMLDAILARYDWADLVVMAAAVADYRFSQPAEQKIKKQAEHQALHLDLVENPDILAQLGAAKTHQYLIGFAAETNDLLAHASEKLKKKHVDMLLANDVSKENIGFGYDTNELLILEPDKSPITLPLASKLELARKILLDVAKKIK</sequence>
<comment type="similarity">
    <text evidence="3 4">In the N-terminal section; belongs to the HFCD (homo-oligomeric flavin containing Cys decarboxylase) superfamily.</text>
</comment>
<evidence type="ECO:0000313" key="7">
    <source>
        <dbReference type="EMBL" id="GAK30257.1"/>
    </source>
</evidence>
<keyword evidence="3 4" id="KW-0285">Flavoprotein</keyword>
<comment type="catalytic activity">
    <reaction evidence="3 4">
        <text>(R)-4'-phosphopantothenate + L-cysteine + CTP = N-[(R)-4-phosphopantothenoyl]-L-cysteine + CMP + diphosphate + H(+)</text>
        <dbReference type="Rhea" id="RHEA:19397"/>
        <dbReference type="ChEBI" id="CHEBI:10986"/>
        <dbReference type="ChEBI" id="CHEBI:15378"/>
        <dbReference type="ChEBI" id="CHEBI:33019"/>
        <dbReference type="ChEBI" id="CHEBI:35235"/>
        <dbReference type="ChEBI" id="CHEBI:37563"/>
        <dbReference type="ChEBI" id="CHEBI:59458"/>
        <dbReference type="ChEBI" id="CHEBI:60377"/>
        <dbReference type="EC" id="6.3.2.5"/>
    </reaction>
</comment>
<comment type="pathway">
    <text evidence="3 4">Cofactor biosynthesis; coenzyme A biosynthesis; CoA from (R)-pantothenate: step 3/5.</text>
</comment>
<dbReference type="GO" id="GO:0004632">
    <property type="term" value="F:phosphopantothenate--cysteine ligase activity"/>
    <property type="evidence" value="ECO:0007669"/>
    <property type="project" value="UniProtKB-UniRule"/>
</dbReference>
<dbReference type="EC" id="6.3.2.5" evidence="3"/>
<accession>A0A069CS85</accession>
<dbReference type="Pfam" id="PF02441">
    <property type="entry name" value="Flavoprotein"/>
    <property type="match status" value="1"/>
</dbReference>
<feature type="binding site" evidence="3">
    <location>
        <position position="341"/>
    </location>
    <ligand>
        <name>CTP</name>
        <dbReference type="ChEBI" id="CHEBI:37563"/>
    </ligand>
</feature>
<dbReference type="AlphaFoldDB" id="A0A069CS85"/>
<comment type="caution">
    <text evidence="3">Lacks conserved residue(s) required for the propagation of feature annotation.</text>
</comment>
<feature type="binding site" evidence="3">
    <location>
        <position position="277"/>
    </location>
    <ligand>
        <name>CTP</name>
        <dbReference type="ChEBI" id="CHEBI:37563"/>
    </ligand>
</feature>
<dbReference type="RefSeq" id="WP_027698377.1">
    <property type="nucleotide sequence ID" value="NZ_DF820485.1"/>
</dbReference>
<keyword evidence="8" id="KW-1185">Reference proteome</keyword>
<feature type="binding site" evidence="3">
    <location>
        <position position="287"/>
    </location>
    <ligand>
        <name>CTP</name>
        <dbReference type="ChEBI" id="CHEBI:37563"/>
    </ligand>
</feature>
<proteinExistence type="inferred from homology"/>
<dbReference type="SUPFAM" id="SSF52507">
    <property type="entry name" value="Homo-oligomeric flavin-containing Cys decarboxylases, HFCD"/>
    <property type="match status" value="1"/>
</dbReference>
<organism evidence="7 8">
    <name type="scientific">Weissella oryzae (strain DSM 25784 / JCM 18191 / LMG 30913 / SG25)</name>
    <dbReference type="NCBI Taxonomy" id="1329250"/>
    <lineage>
        <taxon>Bacteria</taxon>
        <taxon>Bacillati</taxon>
        <taxon>Bacillota</taxon>
        <taxon>Bacilli</taxon>
        <taxon>Lactobacillales</taxon>
        <taxon>Lactobacillaceae</taxon>
        <taxon>Weissella</taxon>
    </lineage>
</organism>
<comment type="pathway">
    <text evidence="3 4">Cofactor biosynthesis; coenzyme A biosynthesis; CoA from (R)-pantothenate: step 2/5.</text>
</comment>
<dbReference type="UniPathway" id="UPA00241">
    <property type="reaction ID" value="UER00353"/>
</dbReference>
<protein>
    <recommendedName>
        <fullName evidence="3">Coenzyme A biosynthesis bifunctional protein CoaBC</fullName>
    </recommendedName>
    <alternativeName>
        <fullName evidence="3">DNA/pantothenate metabolism flavoprotein</fullName>
    </alternativeName>
    <alternativeName>
        <fullName evidence="3">Phosphopantothenoylcysteine synthetase/decarboxylase</fullName>
        <shortName evidence="3">PPCS-PPCDC</shortName>
    </alternativeName>
    <domain>
        <recommendedName>
            <fullName evidence="3">Phosphopantothenoylcysteine decarboxylase</fullName>
            <shortName evidence="3">PPC decarboxylase</shortName>
            <shortName evidence="3">PPC-DC</shortName>
            <ecNumber evidence="3">4.1.1.36</ecNumber>
        </recommendedName>
        <alternativeName>
            <fullName evidence="3">CoaC</fullName>
        </alternativeName>
    </domain>
    <domain>
        <recommendedName>
            <fullName evidence="3">Phosphopantothenate--cysteine ligase</fullName>
            <ecNumber evidence="3">6.3.2.5</ecNumber>
        </recommendedName>
        <alternativeName>
            <fullName evidence="3">CoaB</fullName>
        </alternativeName>
        <alternativeName>
            <fullName evidence="3">Phosphopantothenoylcysteine synthetase</fullName>
            <shortName evidence="3">PPC synthetase</shortName>
            <shortName evidence="3">PPC-S</shortName>
        </alternativeName>
    </domain>
</protein>
<evidence type="ECO:0000313" key="8">
    <source>
        <dbReference type="Proteomes" id="UP000030643"/>
    </source>
</evidence>
<keyword evidence="3" id="KW-0479">Metal-binding</keyword>
<reference evidence="8" key="1">
    <citation type="journal article" date="2014" name="Genome Announc.">
        <title>Draft genome sequence of Weissella oryzae SG25T, isolated from fermented rice grains.</title>
        <authorList>
            <person name="Tanizawa Y."/>
            <person name="Fujisawa T."/>
            <person name="Mochizuki T."/>
            <person name="Kaminuma E."/>
            <person name="Suzuki Y."/>
            <person name="Nakamura Y."/>
            <person name="Tohno M."/>
        </authorList>
    </citation>
    <scope>NUCLEOTIDE SEQUENCE [LARGE SCALE GENOMIC DNA]</scope>
    <source>
        <strain evidence="8">DSM 25784 / JCM 18191 / LMG 30913 / SG25</strain>
    </source>
</reference>
<dbReference type="PANTHER" id="PTHR14359">
    <property type="entry name" value="HOMO-OLIGOMERIC FLAVIN CONTAINING CYS DECARBOXYLASE FAMILY"/>
    <property type="match status" value="1"/>
</dbReference>
<keyword evidence="2 3" id="KW-0456">Lyase</keyword>
<dbReference type="GO" id="GO:0010181">
    <property type="term" value="F:FMN binding"/>
    <property type="evidence" value="ECO:0007669"/>
    <property type="project" value="UniProtKB-UniRule"/>
</dbReference>
<feature type="domain" description="DNA/pantothenate metabolism flavoprotein C-terminal" evidence="6">
    <location>
        <begin position="185"/>
        <end position="395"/>
    </location>
</feature>
<evidence type="ECO:0000259" key="5">
    <source>
        <dbReference type="Pfam" id="PF02441"/>
    </source>
</evidence>
<dbReference type="STRING" id="1329250.WOSG25_020540"/>
<evidence type="ECO:0000256" key="1">
    <source>
        <dbReference type="ARBA" id="ARBA00022793"/>
    </source>
</evidence>
<feature type="binding site" evidence="3">
    <location>
        <position position="337"/>
    </location>
    <ligand>
        <name>CTP</name>
        <dbReference type="ChEBI" id="CHEBI:37563"/>
    </ligand>
</feature>
<comment type="similarity">
    <text evidence="3 4">In the C-terminal section; belongs to the PPC synthetase family.</text>
</comment>
<dbReference type="GO" id="GO:0004633">
    <property type="term" value="F:phosphopantothenoylcysteine decarboxylase activity"/>
    <property type="evidence" value="ECO:0007669"/>
    <property type="project" value="UniProtKB-UniRule"/>
</dbReference>
<comment type="cofactor">
    <cofactor evidence="3">
        <name>Mg(2+)</name>
        <dbReference type="ChEBI" id="CHEBI:18420"/>
    </cofactor>
</comment>
<dbReference type="InterPro" id="IPR007085">
    <property type="entry name" value="DNA/pantothenate-metab_flavo_C"/>
</dbReference>
<dbReference type="GO" id="GO:0015937">
    <property type="term" value="P:coenzyme A biosynthetic process"/>
    <property type="evidence" value="ECO:0007669"/>
    <property type="project" value="UniProtKB-UniRule"/>
</dbReference>
<comment type="catalytic activity">
    <reaction evidence="3 4">
        <text>N-[(R)-4-phosphopantothenoyl]-L-cysteine + H(+) = (R)-4'-phosphopantetheine + CO2</text>
        <dbReference type="Rhea" id="RHEA:16793"/>
        <dbReference type="ChEBI" id="CHEBI:15378"/>
        <dbReference type="ChEBI" id="CHEBI:16526"/>
        <dbReference type="ChEBI" id="CHEBI:59458"/>
        <dbReference type="ChEBI" id="CHEBI:61723"/>
        <dbReference type="EC" id="4.1.1.36"/>
    </reaction>
</comment>
<dbReference type="InterPro" id="IPR036551">
    <property type="entry name" value="Flavin_trans-like"/>
</dbReference>
<dbReference type="eggNOG" id="COG0452">
    <property type="taxonomic scope" value="Bacteria"/>
</dbReference>
<comment type="cofactor">
    <cofactor evidence="3">
        <name>FMN</name>
        <dbReference type="ChEBI" id="CHEBI:58210"/>
    </cofactor>
    <text evidence="3">Binds 1 FMN per subunit.</text>
</comment>
<feature type="region of interest" description="Phosphopantothenate--cysteine ligase" evidence="3">
    <location>
        <begin position="190"/>
        <end position="398"/>
    </location>
</feature>
<feature type="binding site" evidence="3">
    <location>
        <position position="323"/>
    </location>
    <ligand>
        <name>CTP</name>
        <dbReference type="ChEBI" id="CHEBI:37563"/>
    </ligand>
</feature>
<feature type="binding site" evidence="3">
    <location>
        <begin position="305"/>
        <end position="308"/>
    </location>
    <ligand>
        <name>CTP</name>
        <dbReference type="ChEBI" id="CHEBI:37563"/>
    </ligand>
</feature>
<dbReference type="HAMAP" id="MF_02225">
    <property type="entry name" value="CoaBC"/>
    <property type="match status" value="1"/>
</dbReference>
<keyword evidence="3 4" id="KW-0436">Ligase</keyword>
<keyword evidence="3 4" id="KW-0288">FMN</keyword>
<feature type="domain" description="Flavoprotein" evidence="5">
    <location>
        <begin position="5"/>
        <end position="172"/>
    </location>
</feature>
<dbReference type="NCBIfam" id="TIGR00521">
    <property type="entry name" value="coaBC_dfp"/>
    <property type="match status" value="1"/>
</dbReference>
<dbReference type="GO" id="GO:0046872">
    <property type="term" value="F:metal ion binding"/>
    <property type="evidence" value="ECO:0007669"/>
    <property type="project" value="UniProtKB-KW"/>
</dbReference>
<dbReference type="Gene3D" id="3.40.50.1950">
    <property type="entry name" value="Flavin prenyltransferase-like"/>
    <property type="match status" value="1"/>
</dbReference>
<dbReference type="Proteomes" id="UP000030643">
    <property type="component" value="Unassembled WGS sequence"/>
</dbReference>
<feature type="region of interest" description="Phosphopantothenoylcysteine decarboxylase" evidence="3">
    <location>
        <begin position="1"/>
        <end position="189"/>
    </location>
</feature>
<keyword evidence="1 3" id="KW-0210">Decarboxylase</keyword>
<dbReference type="InterPro" id="IPR003382">
    <property type="entry name" value="Flavoprotein"/>
</dbReference>
<dbReference type="Gene3D" id="3.40.50.10300">
    <property type="entry name" value="CoaB-like"/>
    <property type="match status" value="1"/>
</dbReference>
<dbReference type="GO" id="GO:0015941">
    <property type="term" value="P:pantothenate catabolic process"/>
    <property type="evidence" value="ECO:0007669"/>
    <property type="project" value="InterPro"/>
</dbReference>
<dbReference type="SUPFAM" id="SSF102645">
    <property type="entry name" value="CoaB-like"/>
    <property type="match status" value="1"/>
</dbReference>
<keyword evidence="3" id="KW-0460">Magnesium</keyword>
<dbReference type="InterPro" id="IPR005252">
    <property type="entry name" value="CoaBC"/>
</dbReference>
<dbReference type="PANTHER" id="PTHR14359:SF6">
    <property type="entry name" value="PHOSPHOPANTOTHENOYLCYSTEINE DECARBOXYLASE"/>
    <property type="match status" value="1"/>
</dbReference>
<dbReference type="Pfam" id="PF04127">
    <property type="entry name" value="DFP"/>
    <property type="match status" value="1"/>
</dbReference>
<comment type="function">
    <text evidence="4">Catalyzes two steps in the biosynthesis of coenzyme A. In the first step cysteine is conjugated to 4'-phosphopantothenate to form 4-phosphopantothenoylcysteine, in the latter compound is decarboxylated to form 4'-phosphopantotheine.</text>
</comment>
<dbReference type="OrthoDB" id="9802554at2"/>
<evidence type="ECO:0000256" key="4">
    <source>
        <dbReference type="RuleBase" id="RU364078"/>
    </source>
</evidence>
<evidence type="ECO:0000256" key="2">
    <source>
        <dbReference type="ARBA" id="ARBA00023239"/>
    </source>
</evidence>
<gene>
    <name evidence="3 7" type="primary">coaBC</name>
    <name evidence="7" type="ORF">WOSG25_020540</name>
</gene>
<evidence type="ECO:0000256" key="3">
    <source>
        <dbReference type="HAMAP-Rule" id="MF_02225"/>
    </source>
</evidence>
<dbReference type="GO" id="GO:0071513">
    <property type="term" value="C:phosphopantothenoylcysteine decarboxylase complex"/>
    <property type="evidence" value="ECO:0007669"/>
    <property type="project" value="TreeGrafter"/>
</dbReference>
<comment type="function">
    <text evidence="3">Catalyzes two sequential steps in the biosynthesis of coenzyme A. In the first step cysteine is conjugated to 4'-phosphopantothenate to form 4-phosphopantothenoylcysteine. In the second step the latter compound is decarboxylated to form 4'-phosphopantotheine.</text>
</comment>
<dbReference type="EMBL" id="DF820485">
    <property type="protein sequence ID" value="GAK30257.1"/>
    <property type="molecule type" value="Genomic_DNA"/>
</dbReference>